<evidence type="ECO:0000256" key="1">
    <source>
        <dbReference type="ARBA" id="ARBA00010876"/>
    </source>
</evidence>
<evidence type="ECO:0000313" key="4">
    <source>
        <dbReference type="Proteomes" id="UP000249066"/>
    </source>
</evidence>
<evidence type="ECO:0000313" key="3">
    <source>
        <dbReference type="EMBL" id="PZO89275.1"/>
    </source>
</evidence>
<proteinExistence type="inferred from homology"/>
<dbReference type="InterPro" id="IPR006145">
    <property type="entry name" value="PsdUridine_synth_RsuA/RluA"/>
</dbReference>
<comment type="caution">
    <text evidence="3">The sequence shown here is derived from an EMBL/GenBank/DDBJ whole genome shotgun (WGS) entry which is preliminary data.</text>
</comment>
<dbReference type="PANTHER" id="PTHR21600:SF87">
    <property type="entry name" value="RNA PSEUDOURIDYLATE SYNTHASE DOMAIN-CONTAINING PROTEIN 1"/>
    <property type="match status" value="1"/>
</dbReference>
<dbReference type="SUPFAM" id="SSF55120">
    <property type="entry name" value="Pseudouridine synthase"/>
    <property type="match status" value="1"/>
</dbReference>
<dbReference type="GO" id="GO:0000455">
    <property type="term" value="P:enzyme-directed rRNA pseudouridine synthesis"/>
    <property type="evidence" value="ECO:0007669"/>
    <property type="project" value="TreeGrafter"/>
</dbReference>
<dbReference type="PANTHER" id="PTHR21600">
    <property type="entry name" value="MITOCHONDRIAL RNA PSEUDOURIDINE SYNTHASE"/>
    <property type="match status" value="1"/>
</dbReference>
<dbReference type="Pfam" id="PF00849">
    <property type="entry name" value="PseudoU_synth_2"/>
    <property type="match status" value="1"/>
</dbReference>
<comment type="similarity">
    <text evidence="1">Belongs to the pseudouridine synthase RluA family.</text>
</comment>
<gene>
    <name evidence="3" type="ORF">DI623_10850</name>
</gene>
<reference evidence="3 4" key="1">
    <citation type="submission" date="2017-08" db="EMBL/GenBank/DDBJ databases">
        <title>Infants hospitalized years apart are colonized by the same room-sourced microbial strains.</title>
        <authorList>
            <person name="Brooks B."/>
            <person name="Olm M.R."/>
            <person name="Firek B.A."/>
            <person name="Baker R."/>
            <person name="Thomas B.C."/>
            <person name="Morowitz M.J."/>
            <person name="Banfield J.F."/>
        </authorList>
    </citation>
    <scope>NUCLEOTIDE SEQUENCE [LARGE SCALE GENOMIC DNA]</scope>
    <source>
        <strain evidence="3">S2_018_000_R2_101</strain>
    </source>
</reference>
<accession>A0A2W5C1U8</accession>
<dbReference type="PROSITE" id="PS01129">
    <property type="entry name" value="PSI_RLU"/>
    <property type="match status" value="1"/>
</dbReference>
<dbReference type="EMBL" id="QFNN01000066">
    <property type="protein sequence ID" value="PZO89275.1"/>
    <property type="molecule type" value="Genomic_DNA"/>
</dbReference>
<evidence type="ECO:0000259" key="2">
    <source>
        <dbReference type="Pfam" id="PF00849"/>
    </source>
</evidence>
<sequence>MLNDRVIFIDGEAIVVDKPSGLPVDPPRDGSLSVENHLASLAFGFQRWPTPVHRLDRDTSGCLLLARNPKAHKRFAQAFEAGRVTKEYLAVVEGVPAEAEGTIALSLSKVSTREKGWRIILAKKGQPAVTHWTRIAEHGGRSLILFRPETGRTHQLRVHAASGLGMPIVGDPVYGTGGEPMLLHASRIRMEREGKKPVEAAAALPESFAKAGFAYAVEGANGPVDTGVAPAESDG</sequence>
<dbReference type="GO" id="GO:0009982">
    <property type="term" value="F:pseudouridine synthase activity"/>
    <property type="evidence" value="ECO:0007669"/>
    <property type="project" value="InterPro"/>
</dbReference>
<feature type="domain" description="Pseudouridine synthase RsuA/RluA-like" evidence="2">
    <location>
        <begin position="14"/>
        <end position="162"/>
    </location>
</feature>
<name>A0A2W5C1U8_9SPHN</name>
<dbReference type="InterPro" id="IPR020103">
    <property type="entry name" value="PsdUridine_synth_cat_dom_sf"/>
</dbReference>
<dbReference type="AlphaFoldDB" id="A0A2W5C1U8"/>
<dbReference type="GO" id="GO:0003723">
    <property type="term" value="F:RNA binding"/>
    <property type="evidence" value="ECO:0007669"/>
    <property type="project" value="InterPro"/>
</dbReference>
<dbReference type="InterPro" id="IPR050188">
    <property type="entry name" value="RluA_PseudoU_synthase"/>
</dbReference>
<dbReference type="GO" id="GO:0140098">
    <property type="term" value="F:catalytic activity, acting on RNA"/>
    <property type="evidence" value="ECO:0007669"/>
    <property type="project" value="UniProtKB-ARBA"/>
</dbReference>
<dbReference type="InterPro" id="IPR006224">
    <property type="entry name" value="PsdUridine_synth_RluA-like_CS"/>
</dbReference>
<dbReference type="CDD" id="cd02869">
    <property type="entry name" value="PseudoU_synth_RluA_like"/>
    <property type="match status" value="1"/>
</dbReference>
<dbReference type="Gene3D" id="3.30.2350.10">
    <property type="entry name" value="Pseudouridine synthase"/>
    <property type="match status" value="1"/>
</dbReference>
<dbReference type="Proteomes" id="UP000249066">
    <property type="component" value="Unassembled WGS sequence"/>
</dbReference>
<organism evidence="3 4">
    <name type="scientific">Sphingomonas sanxanigenens</name>
    <dbReference type="NCBI Taxonomy" id="397260"/>
    <lineage>
        <taxon>Bacteria</taxon>
        <taxon>Pseudomonadati</taxon>
        <taxon>Pseudomonadota</taxon>
        <taxon>Alphaproteobacteria</taxon>
        <taxon>Sphingomonadales</taxon>
        <taxon>Sphingomonadaceae</taxon>
        <taxon>Sphingomonas</taxon>
    </lineage>
</organism>
<protein>
    <submittedName>
        <fullName evidence="3">RNA pseudouridine synthase</fullName>
    </submittedName>
</protein>